<protein>
    <submittedName>
        <fullName evidence="3">Uncharacterized protein</fullName>
    </submittedName>
</protein>
<organism evidence="3 4">
    <name type="scientific">Cyclotella cryptica</name>
    <dbReference type="NCBI Taxonomy" id="29204"/>
    <lineage>
        <taxon>Eukaryota</taxon>
        <taxon>Sar</taxon>
        <taxon>Stramenopiles</taxon>
        <taxon>Ochrophyta</taxon>
        <taxon>Bacillariophyta</taxon>
        <taxon>Coscinodiscophyceae</taxon>
        <taxon>Thalassiosirophycidae</taxon>
        <taxon>Stephanodiscales</taxon>
        <taxon>Stephanodiscaceae</taxon>
        <taxon>Cyclotella</taxon>
    </lineage>
</organism>
<proteinExistence type="predicted"/>
<evidence type="ECO:0000313" key="3">
    <source>
        <dbReference type="EMBL" id="KAL3796759.1"/>
    </source>
</evidence>
<keyword evidence="2" id="KW-0472">Membrane</keyword>
<feature type="region of interest" description="Disordered" evidence="1">
    <location>
        <begin position="1"/>
        <end position="63"/>
    </location>
</feature>
<reference evidence="3 4" key="1">
    <citation type="journal article" date="2020" name="G3 (Bethesda)">
        <title>Improved Reference Genome for Cyclotella cryptica CCMP332, a Model for Cell Wall Morphogenesis, Salinity Adaptation, and Lipid Production in Diatoms (Bacillariophyta).</title>
        <authorList>
            <person name="Roberts W.R."/>
            <person name="Downey K.M."/>
            <person name="Ruck E.C."/>
            <person name="Traller J.C."/>
            <person name="Alverson A.J."/>
        </authorList>
    </citation>
    <scope>NUCLEOTIDE SEQUENCE [LARGE SCALE GENOMIC DNA]</scope>
    <source>
        <strain evidence="3 4">CCMP332</strain>
    </source>
</reference>
<sequence length="272" mass="29793">MSNADDSDFTPRADESEESSSSDQDTLVEVAEKKRAAGEASKKRSGVPKAEKPAGKGAGARHRTASFGSEELLLVARAFMKVSTDAKHSTDKKAEKFWDEVWQVFNDTTQQPTGVRTSGQVFNDTTQQPTGALTPTRPQRNNQPEFCKLSSITRYIGGMARAPQPQHVRIQPASLVKASKLNKVKLSGMVAWEAVKLCSKHKMFVDLGRRLTPHSLRGRISPLGTVAMLSSMVLCGLILFGCWIGFNKLVVALSLLSLLALIIPIQWKEMLV</sequence>
<keyword evidence="2" id="KW-1133">Transmembrane helix</keyword>
<evidence type="ECO:0000256" key="2">
    <source>
        <dbReference type="SAM" id="Phobius"/>
    </source>
</evidence>
<feature type="transmembrane region" description="Helical" evidence="2">
    <location>
        <begin position="249"/>
        <end position="267"/>
    </location>
</feature>
<evidence type="ECO:0000256" key="1">
    <source>
        <dbReference type="SAM" id="MobiDB-lite"/>
    </source>
</evidence>
<gene>
    <name evidence="3" type="ORF">HJC23_010906</name>
</gene>
<dbReference type="AlphaFoldDB" id="A0ABD3Q9T5"/>
<dbReference type="EMBL" id="JABMIG020000060">
    <property type="protein sequence ID" value="KAL3796759.1"/>
    <property type="molecule type" value="Genomic_DNA"/>
</dbReference>
<feature type="compositionally biased region" description="Basic and acidic residues" evidence="1">
    <location>
        <begin position="30"/>
        <end position="42"/>
    </location>
</feature>
<comment type="caution">
    <text evidence="3">The sequence shown here is derived from an EMBL/GenBank/DDBJ whole genome shotgun (WGS) entry which is preliminary data.</text>
</comment>
<feature type="transmembrane region" description="Helical" evidence="2">
    <location>
        <begin position="220"/>
        <end position="242"/>
    </location>
</feature>
<accession>A0ABD3Q9T5</accession>
<keyword evidence="4" id="KW-1185">Reference proteome</keyword>
<name>A0ABD3Q9T5_9STRA</name>
<dbReference type="Proteomes" id="UP001516023">
    <property type="component" value="Unassembled WGS sequence"/>
</dbReference>
<evidence type="ECO:0000313" key="4">
    <source>
        <dbReference type="Proteomes" id="UP001516023"/>
    </source>
</evidence>
<feature type="region of interest" description="Disordered" evidence="1">
    <location>
        <begin position="110"/>
        <end position="144"/>
    </location>
</feature>
<keyword evidence="2" id="KW-0812">Transmembrane</keyword>